<dbReference type="EC" id="5.4.99.-" evidence="3"/>
<dbReference type="PANTHER" id="PTHR47683:SF2">
    <property type="entry name" value="RNA-BINDING S4 DOMAIN-CONTAINING PROTEIN"/>
    <property type="match status" value="1"/>
</dbReference>
<dbReference type="EMBL" id="WWNE01000018">
    <property type="protein sequence ID" value="NBG67455.1"/>
    <property type="molecule type" value="Genomic_DNA"/>
</dbReference>
<dbReference type="InterPro" id="IPR018496">
    <property type="entry name" value="PsdUridine_synth_RsuA/RluB_CS"/>
</dbReference>
<dbReference type="Gene3D" id="3.30.70.580">
    <property type="entry name" value="Pseudouridine synthase I, catalytic domain, N-terminal subdomain"/>
    <property type="match status" value="1"/>
</dbReference>
<accession>A0A6N9NSV0</accession>
<dbReference type="InterPro" id="IPR000748">
    <property type="entry name" value="PsdUridine_synth_RsuA/RluB/E/F"/>
</dbReference>
<dbReference type="InterPro" id="IPR042092">
    <property type="entry name" value="PsdUridine_s_RsuA/RluB/E/F_cat"/>
</dbReference>
<evidence type="ECO:0000313" key="6">
    <source>
        <dbReference type="Proteomes" id="UP000470771"/>
    </source>
</evidence>
<evidence type="ECO:0000313" key="5">
    <source>
        <dbReference type="EMBL" id="NBG67455.1"/>
    </source>
</evidence>
<dbReference type="GO" id="GO:0009982">
    <property type="term" value="F:pseudouridine synthase activity"/>
    <property type="evidence" value="ECO:0007669"/>
    <property type="project" value="InterPro"/>
</dbReference>
<dbReference type="AlphaFoldDB" id="A0A6N9NSV0"/>
<keyword evidence="2 3" id="KW-0413">Isomerase</keyword>
<dbReference type="GO" id="GO:0003723">
    <property type="term" value="F:RNA binding"/>
    <property type="evidence" value="ECO:0007669"/>
    <property type="project" value="InterPro"/>
</dbReference>
<sequence length="189" mass="21099">MPHRHFIVNKPAGMISQFINNRTRKKKLLNELHDFPNGTMAIGRLDSKTEGLLLLTTDGRESARITGASIEKEYWAQLDGIITDEAIERLEKGVTIGIEGTLYSTKTAKAKRISDSSQIPHSEFKIRSERHGPTSWIAITLTEGKFKQVRKMTAAVGFPTLRLVRVRIGKLHLGDLNVGATLEVNQLKV</sequence>
<evidence type="ECO:0000256" key="1">
    <source>
        <dbReference type="ARBA" id="ARBA00008348"/>
    </source>
</evidence>
<dbReference type="Gene3D" id="3.30.70.1560">
    <property type="entry name" value="Alpha-L RNA-binding motif"/>
    <property type="match status" value="1"/>
</dbReference>
<dbReference type="GO" id="GO:0001522">
    <property type="term" value="P:pseudouridine synthesis"/>
    <property type="evidence" value="ECO:0007669"/>
    <property type="project" value="InterPro"/>
</dbReference>
<name>A0A6N9NSV0_9FLAO</name>
<evidence type="ECO:0000256" key="2">
    <source>
        <dbReference type="ARBA" id="ARBA00023235"/>
    </source>
</evidence>
<dbReference type="InterPro" id="IPR020103">
    <property type="entry name" value="PsdUridine_synth_cat_dom_sf"/>
</dbReference>
<protein>
    <recommendedName>
        <fullName evidence="3">Pseudouridine synthase</fullName>
        <ecNumber evidence="3">5.4.99.-</ecNumber>
    </recommendedName>
</protein>
<dbReference type="InterPro" id="IPR050343">
    <property type="entry name" value="RsuA_PseudoU_synthase"/>
</dbReference>
<dbReference type="PANTHER" id="PTHR47683">
    <property type="entry name" value="PSEUDOURIDINE SYNTHASE FAMILY PROTEIN-RELATED"/>
    <property type="match status" value="1"/>
</dbReference>
<gene>
    <name evidence="5" type="ORF">GQN54_15110</name>
</gene>
<dbReference type="Proteomes" id="UP000470771">
    <property type="component" value="Unassembled WGS sequence"/>
</dbReference>
<organism evidence="5 6">
    <name type="scientific">Acidiluteibacter ferrifornacis</name>
    <dbReference type="NCBI Taxonomy" id="2692424"/>
    <lineage>
        <taxon>Bacteria</taxon>
        <taxon>Pseudomonadati</taxon>
        <taxon>Bacteroidota</taxon>
        <taxon>Flavobacteriia</taxon>
        <taxon>Flavobacteriales</taxon>
        <taxon>Cryomorphaceae</taxon>
        <taxon>Acidiluteibacter</taxon>
    </lineage>
</organism>
<keyword evidence="6" id="KW-1185">Reference proteome</keyword>
<evidence type="ECO:0000259" key="4">
    <source>
        <dbReference type="Pfam" id="PF00849"/>
    </source>
</evidence>
<feature type="domain" description="Pseudouridine synthase RsuA/RluA-like" evidence="4">
    <location>
        <begin position="5"/>
        <end position="155"/>
    </location>
</feature>
<dbReference type="InterPro" id="IPR020094">
    <property type="entry name" value="TruA/RsuA/RluB/E/F_N"/>
</dbReference>
<comment type="similarity">
    <text evidence="1 3">Belongs to the pseudouridine synthase RsuA family.</text>
</comment>
<dbReference type="RefSeq" id="WP_160634399.1">
    <property type="nucleotide sequence ID" value="NZ_WWNE01000018.1"/>
</dbReference>
<evidence type="ECO:0000256" key="3">
    <source>
        <dbReference type="RuleBase" id="RU003887"/>
    </source>
</evidence>
<proteinExistence type="inferred from homology"/>
<reference evidence="5 6" key="1">
    <citation type="submission" date="2019-12" db="EMBL/GenBank/DDBJ databases">
        <authorList>
            <person name="Zhao J."/>
        </authorList>
    </citation>
    <scope>NUCLEOTIDE SEQUENCE [LARGE SCALE GENOMIC DNA]</scope>
    <source>
        <strain evidence="5 6">S-15</strain>
    </source>
</reference>
<dbReference type="NCBIfam" id="TIGR00093">
    <property type="entry name" value="pseudouridine synthase"/>
    <property type="match status" value="1"/>
</dbReference>
<dbReference type="GO" id="GO:0006364">
    <property type="term" value="P:rRNA processing"/>
    <property type="evidence" value="ECO:0007669"/>
    <property type="project" value="UniProtKB-ARBA"/>
</dbReference>
<dbReference type="SUPFAM" id="SSF55120">
    <property type="entry name" value="Pseudouridine synthase"/>
    <property type="match status" value="1"/>
</dbReference>
<comment type="caution">
    <text evidence="5">The sequence shown here is derived from an EMBL/GenBank/DDBJ whole genome shotgun (WGS) entry which is preliminary data.</text>
</comment>
<dbReference type="Pfam" id="PF00849">
    <property type="entry name" value="PseudoU_synth_2"/>
    <property type="match status" value="1"/>
</dbReference>
<dbReference type="GO" id="GO:0140098">
    <property type="term" value="F:catalytic activity, acting on RNA"/>
    <property type="evidence" value="ECO:0007669"/>
    <property type="project" value="UniProtKB-ARBA"/>
</dbReference>
<dbReference type="PROSITE" id="PS01149">
    <property type="entry name" value="PSI_RSU"/>
    <property type="match status" value="1"/>
</dbReference>
<dbReference type="InterPro" id="IPR006145">
    <property type="entry name" value="PsdUridine_synth_RsuA/RluA"/>
</dbReference>